<evidence type="ECO:0000313" key="1">
    <source>
        <dbReference type="EMBL" id="KKN85809.1"/>
    </source>
</evidence>
<dbReference type="AlphaFoldDB" id="A0A0F9U2P4"/>
<name>A0A0F9U2P4_9ZZZZ</name>
<gene>
    <name evidence="1" type="ORF">LCGC14_0276160</name>
</gene>
<organism evidence="1">
    <name type="scientific">marine sediment metagenome</name>
    <dbReference type="NCBI Taxonomy" id="412755"/>
    <lineage>
        <taxon>unclassified sequences</taxon>
        <taxon>metagenomes</taxon>
        <taxon>ecological metagenomes</taxon>
    </lineage>
</organism>
<comment type="caution">
    <text evidence="1">The sequence shown here is derived from an EMBL/GenBank/DDBJ whole genome shotgun (WGS) entry which is preliminary data.</text>
</comment>
<accession>A0A0F9U2P4</accession>
<proteinExistence type="predicted"/>
<reference evidence="1" key="1">
    <citation type="journal article" date="2015" name="Nature">
        <title>Complex archaea that bridge the gap between prokaryotes and eukaryotes.</title>
        <authorList>
            <person name="Spang A."/>
            <person name="Saw J.H."/>
            <person name="Jorgensen S.L."/>
            <person name="Zaremba-Niedzwiedzka K."/>
            <person name="Martijn J."/>
            <person name="Lind A.E."/>
            <person name="van Eijk R."/>
            <person name="Schleper C."/>
            <person name="Guy L."/>
            <person name="Ettema T.J."/>
        </authorList>
    </citation>
    <scope>NUCLEOTIDE SEQUENCE</scope>
</reference>
<dbReference type="EMBL" id="LAZR01000155">
    <property type="protein sequence ID" value="KKN85809.1"/>
    <property type="molecule type" value="Genomic_DNA"/>
</dbReference>
<protein>
    <submittedName>
        <fullName evidence="1">Uncharacterized protein</fullName>
    </submittedName>
</protein>
<sequence>MAIKWGILRKEIAAVRAGMYVLNLVLEASKVGGEVDVPLLGREAHRMMTHNHEHGSLSSTELEKIKMICADDGRFLCPYCGCPHTGGDDPQILEDGILQNMQCTRCEETWDNHYILIERFKGF</sequence>